<comment type="caution">
    <text evidence="2">The sequence shown here is derived from an EMBL/GenBank/DDBJ whole genome shotgun (WGS) entry which is preliminary data.</text>
</comment>
<name>A0AAW8CPB6_9PAST</name>
<dbReference type="InterPro" id="IPR011990">
    <property type="entry name" value="TPR-like_helical_dom_sf"/>
</dbReference>
<dbReference type="EMBL" id="JASAYJ010000008">
    <property type="protein sequence ID" value="MDP8187131.1"/>
    <property type="molecule type" value="Genomic_DNA"/>
</dbReference>
<dbReference type="SMART" id="SM00671">
    <property type="entry name" value="SEL1"/>
    <property type="match status" value="4"/>
</dbReference>
<dbReference type="RefSeq" id="WP_211597711.1">
    <property type="nucleotide sequence ID" value="NZ_JAGRQI010000007.1"/>
</dbReference>
<feature type="chain" id="PRO_5043970152" evidence="1">
    <location>
        <begin position="22"/>
        <end position="181"/>
    </location>
</feature>
<dbReference type="Pfam" id="PF08238">
    <property type="entry name" value="Sel1"/>
    <property type="match status" value="4"/>
</dbReference>
<evidence type="ECO:0000313" key="3">
    <source>
        <dbReference type="Proteomes" id="UP001230466"/>
    </source>
</evidence>
<dbReference type="SUPFAM" id="SSF81901">
    <property type="entry name" value="HCP-like"/>
    <property type="match status" value="1"/>
</dbReference>
<gene>
    <name evidence="2" type="ORF">QJU78_05005</name>
</gene>
<evidence type="ECO:0000313" key="2">
    <source>
        <dbReference type="EMBL" id="MDP8187131.1"/>
    </source>
</evidence>
<dbReference type="InterPro" id="IPR006597">
    <property type="entry name" value="Sel1-like"/>
</dbReference>
<accession>A0AAW8CPB6</accession>
<feature type="signal peptide" evidence="1">
    <location>
        <begin position="1"/>
        <end position="21"/>
    </location>
</feature>
<organism evidence="2 3">
    <name type="scientific">Pasteurella atlantica</name>
    <dbReference type="NCBI Taxonomy" id="2827233"/>
    <lineage>
        <taxon>Bacteria</taxon>
        <taxon>Pseudomonadati</taxon>
        <taxon>Pseudomonadota</taxon>
        <taxon>Gammaproteobacteria</taxon>
        <taxon>Pasteurellales</taxon>
        <taxon>Pasteurellaceae</taxon>
        <taxon>Pasteurella</taxon>
    </lineage>
</organism>
<keyword evidence="1" id="KW-0732">Signal</keyword>
<evidence type="ECO:0000256" key="1">
    <source>
        <dbReference type="SAM" id="SignalP"/>
    </source>
</evidence>
<dbReference type="PANTHER" id="PTHR11102:SF160">
    <property type="entry name" value="ERAD-ASSOCIATED E3 UBIQUITIN-PROTEIN LIGASE COMPONENT HRD3"/>
    <property type="match status" value="1"/>
</dbReference>
<dbReference type="Proteomes" id="UP001230466">
    <property type="component" value="Unassembled WGS sequence"/>
</dbReference>
<dbReference type="PANTHER" id="PTHR11102">
    <property type="entry name" value="SEL-1-LIKE PROTEIN"/>
    <property type="match status" value="1"/>
</dbReference>
<dbReference type="Gene3D" id="1.25.40.10">
    <property type="entry name" value="Tetratricopeptide repeat domain"/>
    <property type="match status" value="1"/>
</dbReference>
<sequence length="181" mass="20409">MKKLTLVVTTLTMLFSSFCYSQNSTELKSNEFMAILELVQQNNTKAQFDLGNIYLNGKEGIKKSYRQAFQWFQKVAVKNDSYTPYAQFNLALMYLNGMGVNQSDKQAVTWFQAAAEKGIAQAQFNLARMYYMGQGITKSNIQAVKWYTKAAEQGMPEAQASLGIMYSKGEGVEKSYAKSIE</sequence>
<dbReference type="InterPro" id="IPR050767">
    <property type="entry name" value="Sel1_AlgK"/>
</dbReference>
<proteinExistence type="predicted"/>
<dbReference type="AlphaFoldDB" id="A0AAW8CPB6"/>
<reference evidence="2" key="1">
    <citation type="journal article" date="2023" name="Front. Microbiol.">
        <title>Phylogeography and host specificity of Pasteurellaceae pathogenic to sea-farmed fish in the north-east Atlantic.</title>
        <authorList>
            <person name="Gulla S."/>
            <person name="Colquhoun D.J."/>
            <person name="Olsen A.B."/>
            <person name="Spilsberg B."/>
            <person name="Lagesen K."/>
            <person name="Aakesson C.P."/>
            <person name="Strom S."/>
            <person name="Manji F."/>
            <person name="Birkbeck T.H."/>
            <person name="Nilsen H.K."/>
        </authorList>
    </citation>
    <scope>NUCLEOTIDE SEQUENCE</scope>
    <source>
        <strain evidence="2">VIB1234</strain>
    </source>
</reference>
<protein>
    <submittedName>
        <fullName evidence="2">Tetratricopeptide repeat protein</fullName>
    </submittedName>
</protein>